<dbReference type="Proteomes" id="UP000035651">
    <property type="component" value="Chromosome"/>
</dbReference>
<feature type="region of interest" description="Disordered" evidence="1">
    <location>
        <begin position="1"/>
        <end position="24"/>
    </location>
</feature>
<feature type="region of interest" description="Disordered" evidence="1">
    <location>
        <begin position="1060"/>
        <end position="1098"/>
    </location>
</feature>
<organism evidence="2 3">
    <name type="scientific">Pandoraea faecigallinarum</name>
    <dbReference type="NCBI Taxonomy" id="656179"/>
    <lineage>
        <taxon>Bacteria</taxon>
        <taxon>Pseudomonadati</taxon>
        <taxon>Pseudomonadota</taxon>
        <taxon>Betaproteobacteria</taxon>
        <taxon>Burkholderiales</taxon>
        <taxon>Burkholderiaceae</taxon>
        <taxon>Pandoraea</taxon>
    </lineage>
</organism>
<feature type="region of interest" description="Disordered" evidence="1">
    <location>
        <begin position="90"/>
        <end position="116"/>
    </location>
</feature>
<dbReference type="PATRIC" id="fig|656179.3.peg.4879"/>
<sequence length="1098" mass="119965">MTRLHLGTPHHAHRPASHFHGAPQHFRRTVFVDDWRGNRSSRRRNGQRAASGRRADATMAPEAGTHALRPGVSHAAFALSLLALTSLAASASGARRPERSNALPEAQSAMRPAMPSQSHLSAGVFGLLTSGPGRDVTRDVDTVCLPPADMQPLGVTRLASNGTEALRAGRTAYRRDVQRALAILIRDAVAACGSDTREAFANAEVLIPFRTSLIVDHAGGRDLPAQRVMYDATHAIVLMLRSPAGEWRQYALSLSGSAPGLVSPLLNCVPRHTFWPRCFAQTHGATLWGDNWPSIASRIAQDDDLRFWDRRAGASISPGWPSANATVLDSPDLDEVAELLLDTVQQHLPRDRRHAPGDASGARLPRQAQPDKAASIDEVRGLAARMTMAGFGCLAAVVHPDSLRHDAIALLSHLWPETAREPAQGNMADPVAKTLASQHGEHVTYEREPFDGPLGRGVQWILPPDTYVEYRPDLTQNGVQVFDVDGVLYGATVAHTRKHASHLRPLDEIRAEAGPHSLCRISRGMGTDVDGMCLECHSERAGQVTVTEQGATVTQHQIVEASPVLRLRVAIYAQTFEAADGARRFFAFGRLGEFDEDDMPHVRPEAPRVDASVYLQTLDGELAFFEQATTDGPVGGRRVHLVLGGMRIAVPFGTYRDAHGILHGVAQVSQDVYYRFALAHGDAGATRRHVRLSRRDAQDRDIREYWRAQRHRAAAENAIVLPTISYGETRTLLQLYLRMWEQSPSPAAVWRGLEDVPLTVSQARRAVSQLARAIEHRVASARAAREGAGEVDDLRASPPHVDPALLPTFHQLWSHWQRYPAQADAFVNAIARDFVSRPSPLAVWSQLPFTGDVQTTRNVLSLFEEVFPRMSGLQALVTGRARAARDVQERLRELSRNANIALAEVTLVDGTRTIYYCLSGLQRATLPTNAPGARLVDAGRAYAQREHSVIAQRRGGAAGQRPEDPTEPPALRLVMADANLPTYHAASGEAKARTLDTERLILAQIYMDHPAGEGVVRSIVMCSRMPFCDSCAVNLAMTPYHYPDAELRFYYVAPSPRDKKQARATPATVDAVSDTRPAPSRAPGNPPGASHAHVHSTL</sequence>
<evidence type="ECO:0000256" key="1">
    <source>
        <dbReference type="SAM" id="MobiDB-lite"/>
    </source>
</evidence>
<name>A0A0H3WXG8_9BURK</name>
<accession>A0A0H3WXG8</accession>
<proteinExistence type="predicted"/>
<feature type="region of interest" description="Disordered" evidence="1">
    <location>
        <begin position="345"/>
        <end position="374"/>
    </location>
</feature>
<dbReference type="OrthoDB" id="8932323at2"/>
<feature type="compositionally biased region" description="Basic residues" evidence="1">
    <location>
        <begin position="8"/>
        <end position="17"/>
    </location>
</feature>
<keyword evidence="3" id="KW-1185">Reference proteome</keyword>
<dbReference type="RefSeq" id="WP_047908069.1">
    <property type="nucleotide sequence ID" value="NZ_CP011807.3"/>
</dbReference>
<dbReference type="KEGG" id="pfg:AB870_22850"/>
<reference evidence="2" key="1">
    <citation type="submission" date="2016-06" db="EMBL/GenBank/DDBJ databases">
        <title>Complete Genome Sequence of Pandoraea faecigallinarum DSM-23572.</title>
        <authorList>
            <person name="Yong D."/>
            <person name="Ee R."/>
            <person name="Lim Y.-L."/>
            <person name="Yin W.-F."/>
            <person name="Chan K.-G."/>
        </authorList>
    </citation>
    <scope>NUCLEOTIDE SEQUENCE</scope>
    <source>
        <strain evidence="2">DSM 23572</strain>
    </source>
</reference>
<dbReference type="STRING" id="656179.AB870_22850"/>
<dbReference type="EMBL" id="CP011807">
    <property type="protein sequence ID" value="AKM32330.1"/>
    <property type="molecule type" value="Genomic_DNA"/>
</dbReference>
<dbReference type="AlphaFoldDB" id="A0A0H3WXG8"/>
<feature type="region of interest" description="Disordered" evidence="1">
    <location>
        <begin position="37"/>
        <end position="59"/>
    </location>
</feature>
<evidence type="ECO:0000313" key="2">
    <source>
        <dbReference type="EMBL" id="AKM32330.1"/>
    </source>
</evidence>
<evidence type="ECO:0000313" key="3">
    <source>
        <dbReference type="Proteomes" id="UP000035651"/>
    </source>
</evidence>
<gene>
    <name evidence="2" type="ORF">AB870_22850</name>
</gene>
<protein>
    <submittedName>
        <fullName evidence="2">Uncharacterized protein</fullName>
    </submittedName>
</protein>